<gene>
    <name evidence="3" type="ORF">TTHERM_00471900</name>
</gene>
<evidence type="ECO:0000313" key="4">
    <source>
        <dbReference type="Proteomes" id="UP000009168"/>
    </source>
</evidence>
<organism evidence="3 4">
    <name type="scientific">Tetrahymena thermophila (strain SB210)</name>
    <dbReference type="NCBI Taxonomy" id="312017"/>
    <lineage>
        <taxon>Eukaryota</taxon>
        <taxon>Sar</taxon>
        <taxon>Alveolata</taxon>
        <taxon>Ciliophora</taxon>
        <taxon>Intramacronucleata</taxon>
        <taxon>Oligohymenophorea</taxon>
        <taxon>Hymenostomatida</taxon>
        <taxon>Tetrahymenina</taxon>
        <taxon>Tetrahymenidae</taxon>
        <taxon>Tetrahymena</taxon>
    </lineage>
</organism>
<feature type="compositionally biased region" description="Polar residues" evidence="1">
    <location>
        <begin position="765"/>
        <end position="782"/>
    </location>
</feature>
<dbReference type="GeneID" id="7832270"/>
<feature type="region of interest" description="Disordered" evidence="1">
    <location>
        <begin position="291"/>
        <end position="315"/>
    </location>
</feature>
<evidence type="ECO:0000256" key="2">
    <source>
        <dbReference type="SAM" id="Phobius"/>
    </source>
</evidence>
<dbReference type="Gene3D" id="3.30.565.10">
    <property type="entry name" value="Histidine kinase-like ATPase, C-terminal domain"/>
    <property type="match status" value="1"/>
</dbReference>
<dbReference type="GO" id="GO:0016740">
    <property type="term" value="F:transferase activity"/>
    <property type="evidence" value="ECO:0007669"/>
    <property type="project" value="UniProtKB-KW"/>
</dbReference>
<feature type="transmembrane region" description="Helical" evidence="2">
    <location>
        <begin position="34"/>
        <end position="58"/>
    </location>
</feature>
<evidence type="ECO:0000256" key="1">
    <source>
        <dbReference type="SAM" id="MobiDB-lite"/>
    </source>
</evidence>
<dbReference type="GO" id="GO:0046872">
    <property type="term" value="F:metal ion binding"/>
    <property type="evidence" value="ECO:0007669"/>
    <property type="project" value="UniProtKB-KW"/>
</dbReference>
<keyword evidence="4" id="KW-1185">Reference proteome</keyword>
<feature type="compositionally biased region" description="Basic residues" evidence="1">
    <location>
        <begin position="291"/>
        <end position="303"/>
    </location>
</feature>
<dbReference type="GO" id="GO:0005783">
    <property type="term" value="C:endoplasmic reticulum"/>
    <property type="evidence" value="ECO:0007669"/>
    <property type="project" value="TreeGrafter"/>
</dbReference>
<dbReference type="InParanoid" id="I7M6L1"/>
<dbReference type="InterPro" id="IPR036890">
    <property type="entry name" value="HATPase_C_sf"/>
</dbReference>
<dbReference type="GO" id="GO:0051740">
    <property type="term" value="F:ethylene binding"/>
    <property type="evidence" value="ECO:0007669"/>
    <property type="project" value="TreeGrafter"/>
</dbReference>
<protein>
    <submittedName>
        <fullName evidence="3">Transmembrane protein, putative</fullName>
    </submittedName>
</protein>
<keyword evidence="2 3" id="KW-0812">Transmembrane</keyword>
<sequence>MLKLIEKRLINFITLKFKENDLEKKYQQYRSPSLIIPYIYNLVTLFVMEIVIFIMLIINTSSGNILWICGGIFGSLVPIIIYVLIYHQNYSNAQVSLSCPQTSDNSIVNPNQTDLLLFLYAHETITLSQAFFIDFWDFSIDSLLIIVNRIINGVIFGNQIRSNAFLNILFYLVPIFLILNRYIRELTQRSKFLDNNNNSEWVNIIDNMYNSCLIVSRWDDRHQTIQMIRVSANAETKYKIFDGESMKNFYSKIIIDIKSSEGQLNGLAEDGKKLTLKDYLLSRCVLHKQQRSRKQTAYRKKQPKSNTPLSTATKTEDLKQELQAKRLRCKSQHQRNLVESETLIGYYYRQGEDQKYSRIFRIKVSNFQMNESALVTCIEDITYQDDIKYFQNSKIQSDKLLLQTLNDFRIKLVPIIRGVVEFEKANLDEQYDNIVETIKYNTYLIMNHIYVLFDYFSINEKKGVNVKMAQFSFKQMIWDLVGMFQAQAKMNDIQFIHKNDVRRMDKTFSDERRIKQVLITILSNAINQVGQGSISFKVCLERNDFNVTQSQTDSPTSSKSHPSLRFEIEVQIKEKKKKRDDVNEDFEQMFKKIESQVIDELVKTLGPYQIKAEDIIENNTLKTSFAIYADFVNLRKEERLHSLIRPEVSINYQQQQRNRASTKQSTLFQQRKSQKSIESAPVKTYGQTYTQHPIEKQTQEQQVVTSKKDFNQIEENNKEQQTALDTKDLVEQQLKEFQEQKQKLEYEKQRQESMSPKTRFDSKGQIRSTTIRPGSNILNSSQHKTFLQNLSRQLRDTTIINQQNQSSAQEENEDNQNSFSQNKIDSKDSRAKLSNYHFQEDNNQKRQVDDCNNNSINFSSVSQHYLDEENLGQSELGITDQETNIQKLYQPQFNVDSYIGNKFSSYFSKQSQEIAFIEGDKSNSQHSNLLLGLGDKSISKSNSDEMSQSYFINEKRDSVNEQLYSSDKSYPSQLEIRPKKASLFSQIR</sequence>
<feature type="compositionally biased region" description="Polar residues" evidence="1">
    <location>
        <begin position="654"/>
        <end position="671"/>
    </location>
</feature>
<keyword evidence="2" id="KW-1133">Transmembrane helix</keyword>
<dbReference type="PANTHER" id="PTHR24423">
    <property type="entry name" value="TWO-COMPONENT SENSOR HISTIDINE KINASE"/>
    <property type="match status" value="1"/>
</dbReference>
<proteinExistence type="predicted"/>
<dbReference type="KEGG" id="tet:TTHERM_00471900"/>
<reference evidence="4" key="1">
    <citation type="journal article" date="2006" name="PLoS Biol.">
        <title>Macronuclear genome sequence of the ciliate Tetrahymena thermophila, a model eukaryote.</title>
        <authorList>
            <person name="Eisen J.A."/>
            <person name="Coyne R.S."/>
            <person name="Wu M."/>
            <person name="Wu D."/>
            <person name="Thiagarajan M."/>
            <person name="Wortman J.R."/>
            <person name="Badger J.H."/>
            <person name="Ren Q."/>
            <person name="Amedeo P."/>
            <person name="Jones K.M."/>
            <person name="Tallon L.J."/>
            <person name="Delcher A.L."/>
            <person name="Salzberg S.L."/>
            <person name="Silva J.C."/>
            <person name="Haas B.J."/>
            <person name="Majoros W.H."/>
            <person name="Farzad M."/>
            <person name="Carlton J.M."/>
            <person name="Smith R.K. Jr."/>
            <person name="Garg J."/>
            <person name="Pearlman R.E."/>
            <person name="Karrer K.M."/>
            <person name="Sun L."/>
            <person name="Manning G."/>
            <person name="Elde N.C."/>
            <person name="Turkewitz A.P."/>
            <person name="Asai D.J."/>
            <person name="Wilkes D.E."/>
            <person name="Wang Y."/>
            <person name="Cai H."/>
            <person name="Collins K."/>
            <person name="Stewart B.A."/>
            <person name="Lee S.R."/>
            <person name="Wilamowska K."/>
            <person name="Weinberg Z."/>
            <person name="Ruzzo W.L."/>
            <person name="Wloga D."/>
            <person name="Gaertig J."/>
            <person name="Frankel J."/>
            <person name="Tsao C.-C."/>
            <person name="Gorovsky M.A."/>
            <person name="Keeling P.J."/>
            <person name="Waller R.F."/>
            <person name="Patron N.J."/>
            <person name="Cherry J.M."/>
            <person name="Stover N.A."/>
            <person name="Krieger C.J."/>
            <person name="del Toro C."/>
            <person name="Ryder H.F."/>
            <person name="Williamson S.C."/>
            <person name="Barbeau R.A."/>
            <person name="Hamilton E.P."/>
            <person name="Orias E."/>
        </authorList>
    </citation>
    <scope>NUCLEOTIDE SEQUENCE [LARGE SCALE GENOMIC DNA]</scope>
    <source>
        <strain evidence="4">SB210</strain>
    </source>
</reference>
<accession>I7M6L1</accession>
<dbReference type="RefSeq" id="XP_001033074.2">
    <property type="nucleotide sequence ID" value="XM_001033074.2"/>
</dbReference>
<dbReference type="SUPFAM" id="SSF55874">
    <property type="entry name" value="ATPase domain of HSP90 chaperone/DNA topoisomerase II/histidine kinase"/>
    <property type="match status" value="1"/>
</dbReference>
<evidence type="ECO:0000313" key="3">
    <source>
        <dbReference type="EMBL" id="EAR85411.2"/>
    </source>
</evidence>
<keyword evidence="2" id="KW-0472">Membrane</keyword>
<dbReference type="GO" id="GO:0038199">
    <property type="term" value="F:ethylene receptor activity"/>
    <property type="evidence" value="ECO:0007669"/>
    <property type="project" value="TreeGrafter"/>
</dbReference>
<feature type="region of interest" description="Disordered" evidence="1">
    <location>
        <begin position="654"/>
        <end position="679"/>
    </location>
</feature>
<feature type="region of interest" description="Disordered" evidence="1">
    <location>
        <begin position="803"/>
        <end position="828"/>
    </location>
</feature>
<dbReference type="Proteomes" id="UP000009168">
    <property type="component" value="Unassembled WGS sequence"/>
</dbReference>
<feature type="transmembrane region" description="Helical" evidence="2">
    <location>
        <begin position="64"/>
        <end position="85"/>
    </location>
</feature>
<dbReference type="AlphaFoldDB" id="I7M6L1"/>
<feature type="compositionally biased region" description="Polar residues" evidence="1">
    <location>
        <begin position="304"/>
        <end position="313"/>
    </location>
</feature>
<feature type="transmembrane region" description="Helical" evidence="2">
    <location>
        <begin position="164"/>
        <end position="183"/>
    </location>
</feature>
<feature type="region of interest" description="Disordered" evidence="1">
    <location>
        <begin position="745"/>
        <end position="782"/>
    </location>
</feature>
<name>I7M6L1_TETTS</name>
<dbReference type="EMBL" id="GG662622">
    <property type="protein sequence ID" value="EAR85411.2"/>
    <property type="molecule type" value="Genomic_DNA"/>
</dbReference>
<dbReference type="STRING" id="312017.I7M6L1"/>
<dbReference type="GO" id="GO:0005524">
    <property type="term" value="F:ATP binding"/>
    <property type="evidence" value="ECO:0007669"/>
    <property type="project" value="UniProtKB-KW"/>
</dbReference>